<sequence length="224" mass="23508">MIYTHATTPLARRSLAGSAAVSLATILLAFAFGVSPATAQTQPVGAKAGERGEAPRQPASASSGADAAANPYCAAIVDAAADARFAWQAKTLEAMRIDIEERAAKLEEKRAETELWLRRRQEFLDRTEERIVAIYARMRADAAAAQIAAMQDDAAVALLSKIDTRSASAILNEMEPGRAAHLTGVVTGVLKREARNMAKSSARNAARDMSKDTAGNAAASGAGP</sequence>
<keyword evidence="4" id="KW-1185">Reference proteome</keyword>
<feature type="signal peptide" evidence="2">
    <location>
        <begin position="1"/>
        <end position="39"/>
    </location>
</feature>
<keyword evidence="3" id="KW-0969">Cilium</keyword>
<dbReference type="Proteomes" id="UP001429580">
    <property type="component" value="Unassembled WGS sequence"/>
</dbReference>
<feature type="chain" id="PRO_5045971411" evidence="2">
    <location>
        <begin position="40"/>
        <end position="224"/>
    </location>
</feature>
<keyword evidence="3" id="KW-0966">Cell projection</keyword>
<evidence type="ECO:0000313" key="3">
    <source>
        <dbReference type="EMBL" id="NIJ57101.1"/>
    </source>
</evidence>
<name>A0ABX0UVX0_9HYPH</name>
<reference evidence="3 4" key="1">
    <citation type="submission" date="2020-03" db="EMBL/GenBank/DDBJ databases">
        <title>Genomic Encyclopedia of Type Strains, Phase IV (KMG-IV): sequencing the most valuable type-strain genomes for metagenomic binning, comparative biology and taxonomic classification.</title>
        <authorList>
            <person name="Goeker M."/>
        </authorList>
    </citation>
    <scope>NUCLEOTIDE SEQUENCE [LARGE SCALE GENOMIC DNA]</scope>
    <source>
        <strain evidence="3 4">DSM 103870</strain>
    </source>
</reference>
<evidence type="ECO:0000256" key="1">
    <source>
        <dbReference type="SAM" id="MobiDB-lite"/>
    </source>
</evidence>
<protein>
    <submittedName>
        <fullName evidence="3">Flagellar motility protein MotE (MotC chaperone)</fullName>
    </submittedName>
</protein>
<evidence type="ECO:0000313" key="4">
    <source>
        <dbReference type="Proteomes" id="UP001429580"/>
    </source>
</evidence>
<dbReference type="RefSeq" id="WP_166949313.1">
    <property type="nucleotide sequence ID" value="NZ_JAASQI010000002.1"/>
</dbReference>
<gene>
    <name evidence="3" type="ORF">FHS82_000927</name>
</gene>
<evidence type="ECO:0000256" key="2">
    <source>
        <dbReference type="SAM" id="SignalP"/>
    </source>
</evidence>
<accession>A0ABX0UVX0</accession>
<keyword evidence="2" id="KW-0732">Signal</keyword>
<organism evidence="3 4">
    <name type="scientific">Pseudochelatococcus lubricantis</name>
    <dbReference type="NCBI Taxonomy" id="1538102"/>
    <lineage>
        <taxon>Bacteria</taxon>
        <taxon>Pseudomonadati</taxon>
        <taxon>Pseudomonadota</taxon>
        <taxon>Alphaproteobacteria</taxon>
        <taxon>Hyphomicrobiales</taxon>
        <taxon>Chelatococcaceae</taxon>
        <taxon>Pseudochelatococcus</taxon>
    </lineage>
</organism>
<dbReference type="EMBL" id="JAASQI010000002">
    <property type="protein sequence ID" value="NIJ57101.1"/>
    <property type="molecule type" value="Genomic_DNA"/>
</dbReference>
<comment type="caution">
    <text evidence="3">The sequence shown here is derived from an EMBL/GenBank/DDBJ whole genome shotgun (WGS) entry which is preliminary data.</text>
</comment>
<dbReference type="SUPFAM" id="SSF158791">
    <property type="entry name" value="MgtE N-terminal domain-like"/>
    <property type="match status" value="1"/>
</dbReference>
<feature type="region of interest" description="Disordered" evidence="1">
    <location>
        <begin position="197"/>
        <end position="224"/>
    </location>
</feature>
<feature type="region of interest" description="Disordered" evidence="1">
    <location>
        <begin position="43"/>
        <end position="65"/>
    </location>
</feature>
<keyword evidence="3" id="KW-0282">Flagellum</keyword>
<proteinExistence type="predicted"/>